<keyword evidence="10" id="KW-1185">Reference proteome</keyword>
<evidence type="ECO:0000313" key="9">
    <source>
        <dbReference type="EMBL" id="QLF69380.1"/>
    </source>
</evidence>
<dbReference type="RefSeq" id="WP_138285486.1">
    <property type="nucleotide sequence ID" value="NZ_CP058350.1"/>
</dbReference>
<evidence type="ECO:0000313" key="10">
    <source>
        <dbReference type="Proteomes" id="UP000308530"/>
    </source>
</evidence>
<evidence type="ECO:0000259" key="8">
    <source>
        <dbReference type="Pfam" id="PF22638"/>
    </source>
</evidence>
<proteinExistence type="inferred from homology"/>
<dbReference type="InterPro" id="IPR010930">
    <property type="entry name" value="Flg_bb/hook_C_dom"/>
</dbReference>
<dbReference type="SUPFAM" id="SSF64518">
    <property type="entry name" value="Phase 1 flagellin"/>
    <property type="match status" value="1"/>
</dbReference>
<comment type="similarity">
    <text evidence="3">Belongs to the flagella basal body rod proteins family.</text>
</comment>
<evidence type="ECO:0000256" key="5">
    <source>
        <dbReference type="ARBA" id="ARBA00022525"/>
    </source>
</evidence>
<evidence type="ECO:0000256" key="6">
    <source>
        <dbReference type="ARBA" id="ARBA00023143"/>
    </source>
</evidence>
<protein>
    <recommendedName>
        <fullName evidence="4">Flagellar hook-associated protein 1</fullName>
    </recommendedName>
</protein>
<evidence type="ECO:0000256" key="1">
    <source>
        <dbReference type="ARBA" id="ARBA00004365"/>
    </source>
</evidence>
<keyword evidence="9" id="KW-0966">Cell projection</keyword>
<dbReference type="NCBIfam" id="TIGR02492">
    <property type="entry name" value="flgK_ends"/>
    <property type="match status" value="1"/>
</dbReference>
<evidence type="ECO:0000256" key="3">
    <source>
        <dbReference type="ARBA" id="ARBA00009677"/>
    </source>
</evidence>
<feature type="domain" description="Flagellar hook-associated protein FlgK helical" evidence="8">
    <location>
        <begin position="101"/>
        <end position="302"/>
    </location>
</feature>
<evidence type="ECO:0000256" key="2">
    <source>
        <dbReference type="ARBA" id="ARBA00004613"/>
    </source>
</evidence>
<dbReference type="EMBL" id="CP058350">
    <property type="protein sequence ID" value="QLF69380.1"/>
    <property type="molecule type" value="Genomic_DNA"/>
</dbReference>
<feature type="domain" description="Flagellar basal-body/hook protein C-terminal" evidence="7">
    <location>
        <begin position="443"/>
        <end position="487"/>
    </location>
</feature>
<keyword evidence="9" id="KW-0282">Flagellum</keyword>
<keyword evidence="5" id="KW-0964">Secreted</keyword>
<dbReference type="InterPro" id="IPR002371">
    <property type="entry name" value="FlgK"/>
</dbReference>
<dbReference type="PANTHER" id="PTHR30033:SF1">
    <property type="entry name" value="FLAGELLAR HOOK-ASSOCIATED PROTEIN 1"/>
    <property type="match status" value="1"/>
</dbReference>
<reference evidence="9 10" key="1">
    <citation type="submission" date="2020-06" db="EMBL/GenBank/DDBJ databases">
        <title>Genome sequence of Rhizobium sp strain ADMK78.</title>
        <authorList>
            <person name="Rahi P."/>
        </authorList>
    </citation>
    <scope>NUCLEOTIDE SEQUENCE [LARGE SCALE GENOMIC DNA]</scope>
    <source>
        <strain evidence="9 10">ADMK78</strain>
    </source>
</reference>
<dbReference type="Pfam" id="PF22638">
    <property type="entry name" value="FlgK_D1"/>
    <property type="match status" value="1"/>
</dbReference>
<dbReference type="InterPro" id="IPR053927">
    <property type="entry name" value="FlgK_helical"/>
</dbReference>
<accession>A0ABX6QLG8</accession>
<dbReference type="Proteomes" id="UP000308530">
    <property type="component" value="Chromosome"/>
</dbReference>
<organism evidence="9 10">
    <name type="scientific">Peteryoungia desertarenae</name>
    <dbReference type="NCBI Taxonomy" id="1813451"/>
    <lineage>
        <taxon>Bacteria</taxon>
        <taxon>Pseudomonadati</taxon>
        <taxon>Pseudomonadota</taxon>
        <taxon>Alphaproteobacteria</taxon>
        <taxon>Hyphomicrobiales</taxon>
        <taxon>Rhizobiaceae</taxon>
        <taxon>Peteryoungia</taxon>
    </lineage>
</organism>
<gene>
    <name evidence="9" type="primary">flgK</name>
    <name evidence="9" type="ORF">FE840_007395</name>
</gene>
<evidence type="ECO:0000256" key="4">
    <source>
        <dbReference type="ARBA" id="ARBA00016244"/>
    </source>
</evidence>
<sequence>MSLTTSLNTAKAIFRNTSEQTSVLSTNIANTENENYVRRSATVVNTIYGATVTSTDRAQQQALLRQLTEASSAQVGQKTLLEGLTTMTSSLGGNEYELSPSTYLSNLRKSLETYAASPGQFTLAASVVSDAEDVVRSLSNATDVVQRVRRDSDAAIATQVEKLNKALAEFEVVNDKVVNATAVGEQDFDALDRRETLVKEISGMIGIKAVVRPNNDMALYTYDGTTLFETIPRTVSFTRTLSYDATVTGNALFIDGAQVNPGQGGNTTAQGSLPALLQLRDEIAPKYQSQLDEVARALVEAFRESDPTAVNPDRPGLFTWSTAPIPPTVPASGTVVPGLAGLLRVNSAVVPASGGNPLLLRDGGINGAAYIRNTTNSASYTTLLNNYINQMSVDRAFDPAADLKSNTNLLQFASDSIGWIEELRSNATAGNENKTALYERSFQAYASETGVSLDEELSLLLDVEQSYKAAAKLVSTVDEMLAAVIQMAG</sequence>
<dbReference type="Pfam" id="PF06429">
    <property type="entry name" value="Flg_bbr_C"/>
    <property type="match status" value="1"/>
</dbReference>
<keyword evidence="6" id="KW-0975">Bacterial flagellum</keyword>
<keyword evidence="9" id="KW-0969">Cilium</keyword>
<name>A0ABX6QLG8_9HYPH</name>
<dbReference type="PANTHER" id="PTHR30033">
    <property type="entry name" value="FLAGELLAR HOOK-ASSOCIATED PROTEIN 1"/>
    <property type="match status" value="1"/>
</dbReference>
<comment type="subcellular location">
    <subcellularLocation>
        <location evidence="1">Bacterial flagellum</location>
    </subcellularLocation>
    <subcellularLocation>
        <location evidence="2">Secreted</location>
    </subcellularLocation>
</comment>
<evidence type="ECO:0000259" key="7">
    <source>
        <dbReference type="Pfam" id="PF06429"/>
    </source>
</evidence>